<accession>A0A3S9SL99</accession>
<dbReference type="Proteomes" id="UP000282435">
    <property type="component" value="Chromosome"/>
</dbReference>
<protein>
    <submittedName>
        <fullName evidence="1">Uncharacterized protein</fullName>
    </submittedName>
</protein>
<name>A0A3S9SL99_EIKCO</name>
<evidence type="ECO:0000313" key="2">
    <source>
        <dbReference type="Proteomes" id="UP000282435"/>
    </source>
</evidence>
<dbReference type="AlphaFoldDB" id="A0A3S9SL99"/>
<evidence type="ECO:0000313" key="1">
    <source>
        <dbReference type="EMBL" id="AZR60297.1"/>
    </source>
</evidence>
<gene>
    <name evidence="1" type="ORF">ELB75_09885</name>
</gene>
<sequence length="74" mass="7894">MGIGAQTNAEINHAHYIPAGQIISARPKHFAPAQPAAFDPPAAFQRINKNRYSIGSPCRNVCTVCGSPPCPDFC</sequence>
<dbReference type="EMBL" id="CP034670">
    <property type="protein sequence ID" value="AZR60297.1"/>
    <property type="molecule type" value="Genomic_DNA"/>
</dbReference>
<proteinExistence type="predicted"/>
<reference evidence="1 2" key="1">
    <citation type="submission" date="2018-12" db="EMBL/GenBank/DDBJ databases">
        <title>Genome sequencing of Eikenella corrodens KCOM 3110 (= JS217).</title>
        <authorList>
            <person name="Koo J.-K."/>
            <person name="Park S.-N."/>
            <person name="Lim Y.K."/>
        </authorList>
    </citation>
    <scope>NUCLEOTIDE SEQUENCE [LARGE SCALE GENOMIC DNA]</scope>
    <source>
        <strain evidence="1 2">KCOM 3110</strain>
    </source>
</reference>
<organism evidence="1 2">
    <name type="scientific">Eikenella corrodens</name>
    <dbReference type="NCBI Taxonomy" id="539"/>
    <lineage>
        <taxon>Bacteria</taxon>
        <taxon>Pseudomonadati</taxon>
        <taxon>Pseudomonadota</taxon>
        <taxon>Betaproteobacteria</taxon>
        <taxon>Neisseriales</taxon>
        <taxon>Neisseriaceae</taxon>
        <taxon>Eikenella</taxon>
    </lineage>
</organism>